<comment type="cofactor">
    <cofactor evidence="1">
        <name>Zn(2+)</name>
        <dbReference type="ChEBI" id="CHEBI:29105"/>
    </cofactor>
</comment>
<evidence type="ECO:0000256" key="7">
    <source>
        <dbReference type="ARBA" id="ARBA00022833"/>
    </source>
</evidence>
<keyword evidence="8" id="KW-0325">Glycoprotein</keyword>
<dbReference type="GO" id="GO:0008270">
    <property type="term" value="F:zinc ion binding"/>
    <property type="evidence" value="ECO:0007669"/>
    <property type="project" value="InterPro"/>
</dbReference>
<feature type="domain" description="Peptidase M14" evidence="10">
    <location>
        <begin position="1"/>
        <end position="53"/>
    </location>
</feature>
<dbReference type="InterPro" id="IPR008969">
    <property type="entry name" value="CarboxyPept-like_regulatory"/>
</dbReference>
<dbReference type="GO" id="GO:0004181">
    <property type="term" value="F:metallocarboxypeptidase activity"/>
    <property type="evidence" value="ECO:0007669"/>
    <property type="project" value="InterPro"/>
</dbReference>
<dbReference type="Pfam" id="PF00246">
    <property type="entry name" value="Peptidase_M14"/>
    <property type="match status" value="2"/>
</dbReference>
<feature type="active site" description="Proton donor/acceptor" evidence="9">
    <location>
        <position position="23"/>
    </location>
</feature>
<feature type="active site" description="Proton donor/acceptor" evidence="9">
    <location>
        <position position="461"/>
    </location>
</feature>
<dbReference type="GeneID" id="103516658"/>
<keyword evidence="3 12" id="KW-0121">Carboxypeptidase</keyword>
<evidence type="ECO:0000313" key="11">
    <source>
        <dbReference type="Proteomes" id="UP000079169"/>
    </source>
</evidence>
<dbReference type="GO" id="GO:0016485">
    <property type="term" value="P:protein processing"/>
    <property type="evidence" value="ECO:0007669"/>
    <property type="project" value="TreeGrafter"/>
</dbReference>
<dbReference type="PANTHER" id="PTHR11532">
    <property type="entry name" value="PROTEASE M14 CARBOXYPEPTIDASE"/>
    <property type="match status" value="1"/>
</dbReference>
<dbReference type="InterPro" id="IPR000834">
    <property type="entry name" value="Peptidase_M14"/>
</dbReference>
<evidence type="ECO:0000256" key="8">
    <source>
        <dbReference type="ARBA" id="ARBA00023180"/>
    </source>
</evidence>
<feature type="domain" description="Peptidase M14" evidence="10">
    <location>
        <begin position="197"/>
        <end position="491"/>
    </location>
</feature>
<dbReference type="InterPro" id="IPR057246">
    <property type="entry name" value="CARBOXYPEPT_ZN_1"/>
</dbReference>
<keyword evidence="7" id="KW-0862">Zinc</keyword>
<dbReference type="CDD" id="cd11308">
    <property type="entry name" value="Peptidase_M14NE-CP-C_like"/>
    <property type="match status" value="2"/>
</dbReference>
<dbReference type="CDD" id="cd03868">
    <property type="entry name" value="M14_CPD_I"/>
    <property type="match status" value="1"/>
</dbReference>
<dbReference type="GO" id="GO:0006518">
    <property type="term" value="P:peptide metabolic process"/>
    <property type="evidence" value="ECO:0007669"/>
    <property type="project" value="TreeGrafter"/>
</dbReference>
<dbReference type="Gene3D" id="2.60.40.1120">
    <property type="entry name" value="Carboxypeptidase-like, regulatory domain"/>
    <property type="match status" value="2"/>
</dbReference>
<dbReference type="SMART" id="SM00631">
    <property type="entry name" value="Zn_pept"/>
    <property type="match status" value="1"/>
</dbReference>
<keyword evidence="11" id="KW-1185">Reference proteome</keyword>
<evidence type="ECO:0000256" key="6">
    <source>
        <dbReference type="ARBA" id="ARBA00022801"/>
    </source>
</evidence>
<evidence type="ECO:0000256" key="4">
    <source>
        <dbReference type="ARBA" id="ARBA00022670"/>
    </source>
</evidence>
<dbReference type="InterPro" id="IPR050753">
    <property type="entry name" value="Peptidase_M14_domain"/>
</dbReference>
<dbReference type="STRING" id="121845.A0A3Q0J8J9"/>
<dbReference type="SUPFAM" id="SSF49464">
    <property type="entry name" value="Carboxypeptidase regulatory domain-like"/>
    <property type="match status" value="2"/>
</dbReference>
<evidence type="ECO:0000259" key="10">
    <source>
        <dbReference type="PROSITE" id="PS52035"/>
    </source>
</evidence>
<dbReference type="Gene3D" id="3.40.630.10">
    <property type="entry name" value="Zn peptidases"/>
    <property type="match status" value="2"/>
</dbReference>
<evidence type="ECO:0000256" key="5">
    <source>
        <dbReference type="ARBA" id="ARBA00022723"/>
    </source>
</evidence>
<evidence type="ECO:0000256" key="2">
    <source>
        <dbReference type="ARBA" id="ARBA00005988"/>
    </source>
</evidence>
<reference evidence="12" key="1">
    <citation type="submission" date="2025-08" db="UniProtKB">
        <authorList>
            <consortium name="RefSeq"/>
        </authorList>
    </citation>
    <scope>IDENTIFICATION</scope>
</reference>
<comment type="similarity">
    <text evidence="2 9">Belongs to the peptidase M14 family.</text>
</comment>
<dbReference type="GO" id="GO:0005615">
    <property type="term" value="C:extracellular space"/>
    <property type="evidence" value="ECO:0007669"/>
    <property type="project" value="TreeGrafter"/>
</dbReference>
<dbReference type="KEGG" id="dci:103516658"/>
<dbReference type="PRINTS" id="PR00765">
    <property type="entry name" value="CRBOXYPTASEA"/>
</dbReference>
<dbReference type="AlphaFoldDB" id="A0A3Q0J8J9"/>
<evidence type="ECO:0000313" key="12">
    <source>
        <dbReference type="RefSeq" id="XP_026684789.1"/>
    </source>
</evidence>
<sequence>MFALAGMQDFNYVHSNCFEITMELSCCKYPKASDLKHYWAANKESLIKLIENVHRGVYGIVTDTYGNPLPSAIITVRWNDKAVTVTNRGEYWRLLARGKYVVTASAPGYEPVTTEPLDVPDTESVRLDFMLGKKNAFVTPSIDQLKNPFIEIMTLIVPSLSLLLCHVTLSTAADYYFDFDDLTGLEDADSAGIDLQRYYNSTELDAFILKTVKSYPHLVRAETIGKSVQGRNLWAVEITHDVDNPDGRTLMKPMFKYVANMHGDETVGYALMVFLIQYLVLKDGKDDRITQLLNSTDIYIVPSINPDGFAAAKEGKCDSLDGYVGRKNAHGVDLNRNFPDQFEYEAKKVYEPETQAIMNFIYSNPFVLSGNLHGGAVVASYPFDSSPYEQNCCTLSLSPDTAYFEQVARDYASRNPMMAPGHACGFDFKDGITNGNYWYKVTGGMQDFNYVHSNCFEITMELSCCKYPKASDLKHYWAANKESLIKLIENVHRGVYGIVTDTYGNPLPSAIITVRWNDKAVTVTNRGEYWRLLARGKYVVTASAPGYEPVTTEPLDVPDTESVRLDFMLGKKNAFVTP</sequence>
<keyword evidence="6" id="KW-0378">Hydrolase</keyword>
<dbReference type="InterPro" id="IPR057247">
    <property type="entry name" value="CARBOXYPEPT_ZN_2"/>
</dbReference>
<accession>A0A3Q0J8J9</accession>
<evidence type="ECO:0000256" key="9">
    <source>
        <dbReference type="PROSITE-ProRule" id="PRU01379"/>
    </source>
</evidence>
<dbReference type="PROSITE" id="PS00132">
    <property type="entry name" value="CARBOXYPEPT_ZN_1"/>
    <property type="match status" value="1"/>
</dbReference>
<protein>
    <submittedName>
        <fullName evidence="12">Carboxypeptidase D</fullName>
    </submittedName>
</protein>
<proteinExistence type="inferred from homology"/>
<dbReference type="PaxDb" id="121845-A0A3Q0J8J9"/>
<keyword evidence="5" id="KW-0479">Metal-binding</keyword>
<dbReference type="Pfam" id="PF13620">
    <property type="entry name" value="CarboxypepD_reg"/>
    <property type="match status" value="2"/>
</dbReference>
<organism evidence="11 12">
    <name type="scientific">Diaphorina citri</name>
    <name type="common">Asian citrus psyllid</name>
    <dbReference type="NCBI Taxonomy" id="121845"/>
    <lineage>
        <taxon>Eukaryota</taxon>
        <taxon>Metazoa</taxon>
        <taxon>Ecdysozoa</taxon>
        <taxon>Arthropoda</taxon>
        <taxon>Hexapoda</taxon>
        <taxon>Insecta</taxon>
        <taxon>Pterygota</taxon>
        <taxon>Neoptera</taxon>
        <taxon>Paraneoptera</taxon>
        <taxon>Hemiptera</taxon>
        <taxon>Sternorrhyncha</taxon>
        <taxon>Psylloidea</taxon>
        <taxon>Psyllidae</taxon>
        <taxon>Diaphorininae</taxon>
        <taxon>Diaphorina</taxon>
    </lineage>
</organism>
<dbReference type="PROSITE" id="PS52035">
    <property type="entry name" value="PEPTIDASE_M14"/>
    <property type="match status" value="2"/>
</dbReference>
<keyword evidence="4" id="KW-0645">Protease</keyword>
<gene>
    <name evidence="12" type="primary">LOC103516658</name>
</gene>
<dbReference type="PANTHER" id="PTHR11532:SF57">
    <property type="entry name" value="CARBOXYPEPTIDASE D, B"/>
    <property type="match status" value="1"/>
</dbReference>
<dbReference type="RefSeq" id="XP_026684789.1">
    <property type="nucleotide sequence ID" value="XM_026828988.1"/>
</dbReference>
<evidence type="ECO:0000256" key="3">
    <source>
        <dbReference type="ARBA" id="ARBA00022645"/>
    </source>
</evidence>
<dbReference type="PROSITE" id="PS00133">
    <property type="entry name" value="CARBOXYPEPT_ZN_2"/>
    <property type="match status" value="1"/>
</dbReference>
<dbReference type="FunFam" id="3.40.630.10:FF:000020">
    <property type="entry name" value="Carboxypeptidase D"/>
    <property type="match status" value="1"/>
</dbReference>
<dbReference type="SUPFAM" id="SSF53187">
    <property type="entry name" value="Zn-dependent exopeptidases"/>
    <property type="match status" value="2"/>
</dbReference>
<name>A0A3Q0J8J9_DIACI</name>
<evidence type="ECO:0000256" key="1">
    <source>
        <dbReference type="ARBA" id="ARBA00001947"/>
    </source>
</evidence>
<dbReference type="Proteomes" id="UP000079169">
    <property type="component" value="Unplaced"/>
</dbReference>